<dbReference type="AlphaFoldDB" id="A0A7W7U699"/>
<evidence type="ECO:0000313" key="2">
    <source>
        <dbReference type="Proteomes" id="UP000582643"/>
    </source>
</evidence>
<dbReference type="Proteomes" id="UP000582643">
    <property type="component" value="Unassembled WGS sequence"/>
</dbReference>
<dbReference type="EMBL" id="JACHJY010000009">
    <property type="protein sequence ID" value="MBB4984957.1"/>
    <property type="molecule type" value="Genomic_DNA"/>
</dbReference>
<gene>
    <name evidence="1" type="ORF">GGE06_005907</name>
</gene>
<name>A0A7W7U699_9ACTN</name>
<evidence type="ECO:0000313" key="1">
    <source>
        <dbReference type="EMBL" id="MBB4984957.1"/>
    </source>
</evidence>
<sequence length="196" mass="22421">MKCAQELFQDGETISIYDCVRDLGHPGAHEDARGQRYARPEPRGEAEDILDFIESQVPQHRRWGLEERDYYVKFEVTSVYMVKVSAESQDAALEQYEDGCDFPDFSREQAIDGSIDVLRPDHYDRSALTGAPIGPKIACPDCGALAMHPAWYHSPYRRCHGPIEWTEVKTPNPRYRYRRAFAKNPTPPFPVEVVTS</sequence>
<comment type="caution">
    <text evidence="1">The sequence shown here is derived from an EMBL/GenBank/DDBJ whole genome shotgun (WGS) entry which is preliminary data.</text>
</comment>
<protein>
    <submittedName>
        <fullName evidence="1">Uncharacterized protein</fullName>
    </submittedName>
</protein>
<accession>A0A7W7U699</accession>
<reference evidence="1 2" key="1">
    <citation type="submission" date="2020-08" db="EMBL/GenBank/DDBJ databases">
        <title>Genomic Encyclopedia of Type Strains, Phase III (KMG-III): the genomes of soil and plant-associated and newly described type strains.</title>
        <authorList>
            <person name="Whitman W."/>
        </authorList>
    </citation>
    <scope>NUCLEOTIDE SEQUENCE [LARGE SCALE GENOMIC DNA]</scope>
    <source>
        <strain evidence="1 2">SFB5A</strain>
    </source>
</reference>
<keyword evidence="2" id="KW-1185">Reference proteome</keyword>
<dbReference type="RefSeq" id="WP_184932188.1">
    <property type="nucleotide sequence ID" value="NZ_JACHJY010000009.1"/>
</dbReference>
<organism evidence="1 2">
    <name type="scientific">Streptomyces nymphaeiformis</name>
    <dbReference type="NCBI Taxonomy" id="2663842"/>
    <lineage>
        <taxon>Bacteria</taxon>
        <taxon>Bacillati</taxon>
        <taxon>Actinomycetota</taxon>
        <taxon>Actinomycetes</taxon>
        <taxon>Kitasatosporales</taxon>
        <taxon>Streptomycetaceae</taxon>
        <taxon>Streptomyces</taxon>
    </lineage>
</organism>
<proteinExistence type="predicted"/>